<evidence type="ECO:0000256" key="1">
    <source>
        <dbReference type="ARBA" id="ARBA00004651"/>
    </source>
</evidence>
<dbReference type="GO" id="GO:0019646">
    <property type="term" value="P:aerobic electron transport chain"/>
    <property type="evidence" value="ECO:0007669"/>
    <property type="project" value="InterPro"/>
</dbReference>
<name>A0A2M7GB56_9BACT</name>
<evidence type="ECO:0000259" key="9">
    <source>
        <dbReference type="PROSITE" id="PS50253"/>
    </source>
</evidence>
<evidence type="ECO:0000313" key="11">
    <source>
        <dbReference type="Proteomes" id="UP000231019"/>
    </source>
</evidence>
<dbReference type="InterPro" id="IPR013833">
    <property type="entry name" value="Cyt_c_oxidase_su3_a-hlx"/>
</dbReference>
<dbReference type="AlphaFoldDB" id="A0A2M7GB56"/>
<dbReference type="PANTHER" id="PTHR11403">
    <property type="entry name" value="CYTOCHROME C OXIDASE SUBUNIT III"/>
    <property type="match status" value="1"/>
</dbReference>
<sequence>MLINENIPTARAMPRRPLIANSILGMIFFLATELMLFAAFISAYLVNRTNAGFAWPPPGQPRLPIEATALNTAFLIVSGVSLLWAWFSLRQKKSVQKWLWTTLLTGSIFVLLQGFEWLQLLRFGLTVSSSLYGAFFYLIIGAHALHAIAGLLFLWASLKQFQKKPELVNLPRPLQSAQSLFPSAALFWGFVVTIWPVIYGFVYLL</sequence>
<feature type="transmembrane region" description="Helical" evidence="8">
    <location>
        <begin position="179"/>
        <end position="202"/>
    </location>
</feature>
<feature type="transmembrane region" description="Helical" evidence="8">
    <location>
        <begin position="21"/>
        <end position="45"/>
    </location>
</feature>
<reference evidence="10 11" key="1">
    <citation type="submission" date="2017-09" db="EMBL/GenBank/DDBJ databases">
        <title>Depth-based differentiation of microbial function through sediment-hosted aquifers and enrichment of novel symbionts in the deep terrestrial subsurface.</title>
        <authorList>
            <person name="Probst A.J."/>
            <person name="Ladd B."/>
            <person name="Jarett J.K."/>
            <person name="Geller-Mcgrath D.E."/>
            <person name="Sieber C.M."/>
            <person name="Emerson J.B."/>
            <person name="Anantharaman K."/>
            <person name="Thomas B.C."/>
            <person name="Malmstrom R."/>
            <person name="Stieglmeier M."/>
            <person name="Klingl A."/>
            <person name="Woyke T."/>
            <person name="Ryan C.M."/>
            <person name="Banfield J.F."/>
        </authorList>
    </citation>
    <scope>NUCLEOTIDE SEQUENCE [LARGE SCALE GENOMIC DNA]</scope>
    <source>
        <strain evidence="10">CG17_big_fil_post_rev_8_21_14_2_50_48_46</strain>
    </source>
</reference>
<dbReference type="SUPFAM" id="SSF81452">
    <property type="entry name" value="Cytochrome c oxidase subunit III-like"/>
    <property type="match status" value="1"/>
</dbReference>
<feature type="domain" description="Heme-copper oxidase subunit III family profile" evidence="9">
    <location>
        <begin position="1"/>
        <end position="205"/>
    </location>
</feature>
<evidence type="ECO:0000256" key="6">
    <source>
        <dbReference type="ARBA" id="ARBA00023136"/>
    </source>
</evidence>
<keyword evidence="6 8" id="KW-0472">Membrane</keyword>
<feature type="transmembrane region" description="Helical" evidence="8">
    <location>
        <begin position="135"/>
        <end position="158"/>
    </location>
</feature>
<dbReference type="GO" id="GO:0005886">
    <property type="term" value="C:plasma membrane"/>
    <property type="evidence" value="ECO:0007669"/>
    <property type="project" value="UniProtKB-SubCell"/>
</dbReference>
<feature type="transmembrane region" description="Helical" evidence="8">
    <location>
        <begin position="65"/>
        <end position="86"/>
    </location>
</feature>
<comment type="subcellular location">
    <subcellularLocation>
        <location evidence="1 7">Cell membrane</location>
        <topology evidence="1 7">Multi-pass membrane protein</topology>
    </subcellularLocation>
</comment>
<evidence type="ECO:0000256" key="7">
    <source>
        <dbReference type="RuleBase" id="RU003376"/>
    </source>
</evidence>
<dbReference type="GO" id="GO:0004129">
    <property type="term" value="F:cytochrome-c oxidase activity"/>
    <property type="evidence" value="ECO:0007669"/>
    <property type="project" value="InterPro"/>
</dbReference>
<dbReference type="InterPro" id="IPR035973">
    <property type="entry name" value="Cyt_c_oxidase_su3-like_sf"/>
</dbReference>
<dbReference type="InterPro" id="IPR000298">
    <property type="entry name" value="Cyt_c_oxidase-like_su3"/>
</dbReference>
<gene>
    <name evidence="10" type="ORF">COW36_00815</name>
</gene>
<evidence type="ECO:0000256" key="3">
    <source>
        <dbReference type="ARBA" id="ARBA00022475"/>
    </source>
</evidence>
<protein>
    <recommendedName>
        <fullName evidence="9">Heme-copper oxidase subunit III family profile domain-containing protein</fullName>
    </recommendedName>
</protein>
<dbReference type="EMBL" id="PFFQ01000004">
    <property type="protein sequence ID" value="PIW19411.1"/>
    <property type="molecule type" value="Genomic_DNA"/>
</dbReference>
<feature type="transmembrane region" description="Helical" evidence="8">
    <location>
        <begin position="98"/>
        <end position="115"/>
    </location>
</feature>
<comment type="caution">
    <text evidence="10">The sequence shown here is derived from an EMBL/GenBank/DDBJ whole genome shotgun (WGS) entry which is preliminary data.</text>
</comment>
<organism evidence="10 11">
    <name type="scientific">bacterium (Candidatus Blackallbacteria) CG17_big_fil_post_rev_8_21_14_2_50_48_46</name>
    <dbReference type="NCBI Taxonomy" id="2014261"/>
    <lineage>
        <taxon>Bacteria</taxon>
        <taxon>Candidatus Blackallbacteria</taxon>
    </lineage>
</organism>
<dbReference type="PANTHER" id="PTHR11403:SF2">
    <property type="entry name" value="CYTOCHROME BO(3) UBIQUINOL OXIDASE SUBUNIT 3"/>
    <property type="match status" value="1"/>
</dbReference>
<dbReference type="Gene3D" id="1.20.120.80">
    <property type="entry name" value="Cytochrome c oxidase, subunit III, four-helix bundle"/>
    <property type="match status" value="1"/>
</dbReference>
<proteinExistence type="inferred from homology"/>
<dbReference type="InterPro" id="IPR024791">
    <property type="entry name" value="Cyt_c/ubiquinol_Oxase_su3"/>
</dbReference>
<accession>A0A2M7GB56</accession>
<keyword evidence="5 8" id="KW-1133">Transmembrane helix</keyword>
<dbReference type="Pfam" id="PF00510">
    <property type="entry name" value="COX3"/>
    <property type="match status" value="1"/>
</dbReference>
<evidence type="ECO:0000256" key="8">
    <source>
        <dbReference type="SAM" id="Phobius"/>
    </source>
</evidence>
<dbReference type="Proteomes" id="UP000231019">
    <property type="component" value="Unassembled WGS sequence"/>
</dbReference>
<keyword evidence="4 7" id="KW-0812">Transmembrane</keyword>
<comment type="similarity">
    <text evidence="2 7">Belongs to the cytochrome c oxidase subunit 3 family.</text>
</comment>
<dbReference type="PROSITE" id="PS50253">
    <property type="entry name" value="COX3"/>
    <property type="match status" value="1"/>
</dbReference>
<evidence type="ECO:0000256" key="4">
    <source>
        <dbReference type="ARBA" id="ARBA00022692"/>
    </source>
</evidence>
<evidence type="ECO:0000256" key="2">
    <source>
        <dbReference type="ARBA" id="ARBA00010581"/>
    </source>
</evidence>
<evidence type="ECO:0000256" key="5">
    <source>
        <dbReference type="ARBA" id="ARBA00022989"/>
    </source>
</evidence>
<dbReference type="CDD" id="cd00386">
    <property type="entry name" value="Heme_Cu_Oxidase_III_like"/>
    <property type="match status" value="1"/>
</dbReference>
<evidence type="ECO:0000313" key="10">
    <source>
        <dbReference type="EMBL" id="PIW19411.1"/>
    </source>
</evidence>
<keyword evidence="3" id="KW-1003">Cell membrane</keyword>